<evidence type="ECO:0000256" key="3">
    <source>
        <dbReference type="ARBA" id="ARBA00022793"/>
    </source>
</evidence>
<dbReference type="GO" id="GO:0016831">
    <property type="term" value="F:carboxy-lyase activity"/>
    <property type="evidence" value="ECO:0007669"/>
    <property type="project" value="UniProtKB-KW"/>
</dbReference>
<accession>A0A9E6ZLH4</accession>
<dbReference type="Pfam" id="PF00282">
    <property type="entry name" value="Pyridoxal_deC"/>
    <property type="match status" value="1"/>
</dbReference>
<keyword evidence="5 7" id="KW-0456">Lyase</keyword>
<dbReference type="Gene3D" id="3.40.640.10">
    <property type="entry name" value="Type I PLP-dependent aspartate aminotransferase-like (Major domain)"/>
    <property type="match status" value="1"/>
</dbReference>
<dbReference type="EMBL" id="CP094358">
    <property type="protein sequence ID" value="UOB17987.1"/>
    <property type="molecule type" value="Genomic_DNA"/>
</dbReference>
<dbReference type="RefSeq" id="WP_255843859.1">
    <property type="nucleotide sequence ID" value="NZ_CP094358.1"/>
</dbReference>
<dbReference type="PROSITE" id="PS00392">
    <property type="entry name" value="DDC_GAD_HDC_YDC"/>
    <property type="match status" value="1"/>
</dbReference>
<keyword evidence="8" id="KW-0808">Transferase</keyword>
<reference evidence="8" key="1">
    <citation type="submission" date="2022-03" db="EMBL/GenBank/DDBJ databases">
        <title>Description of Abyssus ytuae gen. nov., sp. nov., a novel member of the family Flavobacteriaceae isolated from the sediment of Mariana Trench.</title>
        <authorList>
            <person name="Zhang J."/>
            <person name="Xu X."/>
        </authorList>
    </citation>
    <scope>NUCLEOTIDE SEQUENCE</scope>
    <source>
        <strain evidence="8">MT3330</strain>
    </source>
</reference>
<dbReference type="GO" id="GO:0006520">
    <property type="term" value="P:amino acid metabolic process"/>
    <property type="evidence" value="ECO:0007669"/>
    <property type="project" value="InterPro"/>
</dbReference>
<dbReference type="Proteomes" id="UP000831290">
    <property type="component" value="Chromosome"/>
</dbReference>
<dbReference type="KEGG" id="fbm:MQE35_01505"/>
<dbReference type="PRINTS" id="PR00800">
    <property type="entry name" value="YHDCRBOXLASE"/>
</dbReference>
<evidence type="ECO:0000256" key="1">
    <source>
        <dbReference type="ARBA" id="ARBA00001933"/>
    </source>
</evidence>
<keyword evidence="4 6" id="KW-0663">Pyridoxal phosphate</keyword>
<evidence type="ECO:0000256" key="2">
    <source>
        <dbReference type="ARBA" id="ARBA00009533"/>
    </source>
</evidence>
<keyword evidence="3" id="KW-0210">Decarboxylase</keyword>
<dbReference type="GO" id="GO:0019752">
    <property type="term" value="P:carboxylic acid metabolic process"/>
    <property type="evidence" value="ECO:0007669"/>
    <property type="project" value="InterPro"/>
</dbReference>
<evidence type="ECO:0000313" key="9">
    <source>
        <dbReference type="Proteomes" id="UP000831290"/>
    </source>
</evidence>
<dbReference type="GO" id="GO:0030170">
    <property type="term" value="F:pyridoxal phosphate binding"/>
    <property type="evidence" value="ECO:0007669"/>
    <property type="project" value="InterPro"/>
</dbReference>
<gene>
    <name evidence="8" type="ORF">MQE35_01505</name>
</gene>
<dbReference type="InterPro" id="IPR015422">
    <property type="entry name" value="PyrdxlP-dep_Trfase_small"/>
</dbReference>
<proteinExistence type="inferred from homology"/>
<comment type="similarity">
    <text evidence="2 7">Belongs to the group II decarboxylase family.</text>
</comment>
<sequence length="457" mass="50897">MHNIDIDLVEMTLDVMKYAINRITTTNPELGTPKPQQELKKIVGETVTPKGIGGEKAFQLFKDVLIKATVPIDHPRHLAFVPASPTRSAVMFDLVTSASSIHGAYWMEGAGGIFCENEAMNWLVSLTGLPEGAFGVFTSGGTAANLSAMVTAREYWRTRNKGKKKIRGLVVTSEGAHSSVKAMAKVIDAEVMLVETEDKLKGDQLYKTIKGLDEDQRNRLFAVVATGGTTNAGIIDELNEIADVCEKENLWFHVDAAYGGGALAADSVKHLFKGIERADSITIDPHKWLFSPYDCGAVIYKKPELAKKAHAQEGSYLDIFNDEGAQGFNPADYQIQLTRRVRGLPLWFSLAMHGTDKYKWAIEKGMQLAQIAGELIEEYPHVELVRQPSLSCVLFRRKGWTSGDYLKWTYKNHRDGFALVTPTKWKKNNQYETVSRFCFINPDTTENDIKAILETMK</sequence>
<comment type="cofactor">
    <cofactor evidence="1 6 7">
        <name>pyridoxal 5'-phosphate</name>
        <dbReference type="ChEBI" id="CHEBI:597326"/>
    </cofactor>
</comment>
<feature type="modified residue" description="N6-(pyridoxal phosphate)lysine" evidence="6">
    <location>
        <position position="287"/>
    </location>
</feature>
<dbReference type="PANTHER" id="PTHR11999">
    <property type="entry name" value="GROUP II PYRIDOXAL-5-PHOSPHATE DECARBOXYLASE"/>
    <property type="match status" value="1"/>
</dbReference>
<evidence type="ECO:0000313" key="8">
    <source>
        <dbReference type="EMBL" id="UOB17987.1"/>
    </source>
</evidence>
<dbReference type="InterPro" id="IPR015421">
    <property type="entry name" value="PyrdxlP-dep_Trfase_major"/>
</dbReference>
<protein>
    <submittedName>
        <fullName evidence="8">Aminotransferase class V-fold PLP-dependent enzyme</fullName>
    </submittedName>
</protein>
<dbReference type="SUPFAM" id="SSF53383">
    <property type="entry name" value="PLP-dependent transferases"/>
    <property type="match status" value="1"/>
</dbReference>
<name>A0A9E6ZLH4_9FLAO</name>
<organism evidence="8 9">
    <name type="scientific">Abyssalbus ytuae</name>
    <dbReference type="NCBI Taxonomy" id="2926907"/>
    <lineage>
        <taxon>Bacteria</taxon>
        <taxon>Pseudomonadati</taxon>
        <taxon>Bacteroidota</taxon>
        <taxon>Flavobacteriia</taxon>
        <taxon>Flavobacteriales</taxon>
        <taxon>Flavobacteriaceae</taxon>
        <taxon>Abyssalbus</taxon>
    </lineage>
</organism>
<dbReference type="InterPro" id="IPR021115">
    <property type="entry name" value="Pyridoxal-P_BS"/>
</dbReference>
<dbReference type="InterPro" id="IPR010977">
    <property type="entry name" value="Aromatic_deC"/>
</dbReference>
<evidence type="ECO:0000256" key="5">
    <source>
        <dbReference type="ARBA" id="ARBA00023239"/>
    </source>
</evidence>
<keyword evidence="8" id="KW-0032">Aminotransferase</keyword>
<evidence type="ECO:0000256" key="7">
    <source>
        <dbReference type="RuleBase" id="RU000382"/>
    </source>
</evidence>
<dbReference type="InterPro" id="IPR002129">
    <property type="entry name" value="PyrdxlP-dep_de-COase"/>
</dbReference>
<evidence type="ECO:0000256" key="6">
    <source>
        <dbReference type="PIRSR" id="PIRSR602129-50"/>
    </source>
</evidence>
<dbReference type="GO" id="GO:0008483">
    <property type="term" value="F:transaminase activity"/>
    <property type="evidence" value="ECO:0007669"/>
    <property type="project" value="UniProtKB-KW"/>
</dbReference>
<dbReference type="PANTHER" id="PTHR11999:SF70">
    <property type="entry name" value="MIP05841P"/>
    <property type="match status" value="1"/>
</dbReference>
<evidence type="ECO:0000256" key="4">
    <source>
        <dbReference type="ARBA" id="ARBA00022898"/>
    </source>
</evidence>
<keyword evidence="9" id="KW-1185">Reference proteome</keyword>
<dbReference type="AlphaFoldDB" id="A0A9E6ZLH4"/>
<dbReference type="Gene3D" id="3.90.1150.10">
    <property type="entry name" value="Aspartate Aminotransferase, domain 1"/>
    <property type="match status" value="1"/>
</dbReference>
<dbReference type="InterPro" id="IPR015424">
    <property type="entry name" value="PyrdxlP-dep_Trfase"/>
</dbReference>